<feature type="chain" id="PRO_5036043311" description="Secreted protein" evidence="2">
    <location>
        <begin position="34"/>
        <end position="97"/>
    </location>
</feature>
<accession>A0A2K2D1N9</accession>
<feature type="compositionally biased region" description="Polar residues" evidence="1">
    <location>
        <begin position="29"/>
        <end position="47"/>
    </location>
</feature>
<sequence>MPWPAMPGRVRRRRNRCSLAAVCSLSSVTHSLATPATTPPSQKQTQPLEPRDLCRSGGRRSEAALRSVCHWDLLGGVEWLWPERERGQRETGRGRER</sequence>
<reference evidence="4" key="3">
    <citation type="submission" date="2018-08" db="UniProtKB">
        <authorList>
            <consortium name="EnsemblPlants"/>
        </authorList>
    </citation>
    <scope>IDENTIFICATION</scope>
    <source>
        <strain evidence="4">cv. Bd21</strain>
    </source>
</reference>
<evidence type="ECO:0000313" key="3">
    <source>
        <dbReference type="EMBL" id="PNT68190.1"/>
    </source>
</evidence>
<protein>
    <recommendedName>
        <fullName evidence="6">Secreted protein</fullName>
    </recommendedName>
</protein>
<name>A0A2K2D1N9_BRADI</name>
<evidence type="ECO:0000313" key="4">
    <source>
        <dbReference type="EnsemblPlants" id="PNT68190"/>
    </source>
</evidence>
<dbReference type="EnsemblPlants" id="PNT68190">
    <property type="protein sequence ID" value="PNT68190"/>
    <property type="gene ID" value="BRADI_3g36906v3"/>
</dbReference>
<reference evidence="3 4" key="1">
    <citation type="journal article" date="2010" name="Nature">
        <title>Genome sequencing and analysis of the model grass Brachypodium distachyon.</title>
        <authorList>
            <consortium name="International Brachypodium Initiative"/>
        </authorList>
    </citation>
    <scope>NUCLEOTIDE SEQUENCE [LARGE SCALE GENOMIC DNA]</scope>
    <source>
        <strain evidence="3 4">Bd21</strain>
    </source>
</reference>
<feature type="region of interest" description="Disordered" evidence="1">
    <location>
        <begin position="29"/>
        <end position="56"/>
    </location>
</feature>
<feature type="signal peptide" evidence="2">
    <location>
        <begin position="1"/>
        <end position="33"/>
    </location>
</feature>
<keyword evidence="2" id="KW-0732">Signal</keyword>
<evidence type="ECO:0000256" key="1">
    <source>
        <dbReference type="SAM" id="MobiDB-lite"/>
    </source>
</evidence>
<evidence type="ECO:0000256" key="2">
    <source>
        <dbReference type="SAM" id="SignalP"/>
    </source>
</evidence>
<dbReference type="InParanoid" id="A0A2K2D1N9"/>
<evidence type="ECO:0000313" key="5">
    <source>
        <dbReference type="Proteomes" id="UP000008810"/>
    </source>
</evidence>
<dbReference type="Gramene" id="PNT68190">
    <property type="protein sequence ID" value="PNT68190"/>
    <property type="gene ID" value="BRADI_3g36906v3"/>
</dbReference>
<evidence type="ECO:0008006" key="6">
    <source>
        <dbReference type="Google" id="ProtNLM"/>
    </source>
</evidence>
<keyword evidence="5" id="KW-1185">Reference proteome</keyword>
<dbReference type="AlphaFoldDB" id="A0A2K2D1N9"/>
<reference evidence="3" key="2">
    <citation type="submission" date="2017-06" db="EMBL/GenBank/DDBJ databases">
        <title>WGS assembly of Brachypodium distachyon.</title>
        <authorList>
            <consortium name="The International Brachypodium Initiative"/>
            <person name="Lucas S."/>
            <person name="Harmon-Smith M."/>
            <person name="Lail K."/>
            <person name="Tice H."/>
            <person name="Grimwood J."/>
            <person name="Bruce D."/>
            <person name="Barry K."/>
            <person name="Shu S."/>
            <person name="Lindquist E."/>
            <person name="Wang M."/>
            <person name="Pitluck S."/>
            <person name="Vogel J.P."/>
            <person name="Garvin D.F."/>
            <person name="Mockler T.C."/>
            <person name="Schmutz J."/>
            <person name="Rokhsar D."/>
            <person name="Bevan M.W."/>
        </authorList>
    </citation>
    <scope>NUCLEOTIDE SEQUENCE</scope>
    <source>
        <strain evidence="3">Bd21</strain>
    </source>
</reference>
<proteinExistence type="predicted"/>
<organism evidence="3">
    <name type="scientific">Brachypodium distachyon</name>
    <name type="common">Purple false brome</name>
    <name type="synonym">Trachynia distachya</name>
    <dbReference type="NCBI Taxonomy" id="15368"/>
    <lineage>
        <taxon>Eukaryota</taxon>
        <taxon>Viridiplantae</taxon>
        <taxon>Streptophyta</taxon>
        <taxon>Embryophyta</taxon>
        <taxon>Tracheophyta</taxon>
        <taxon>Spermatophyta</taxon>
        <taxon>Magnoliopsida</taxon>
        <taxon>Liliopsida</taxon>
        <taxon>Poales</taxon>
        <taxon>Poaceae</taxon>
        <taxon>BOP clade</taxon>
        <taxon>Pooideae</taxon>
        <taxon>Stipodae</taxon>
        <taxon>Brachypodieae</taxon>
        <taxon>Brachypodium</taxon>
    </lineage>
</organism>
<dbReference type="Proteomes" id="UP000008810">
    <property type="component" value="Chromosome 3"/>
</dbReference>
<gene>
    <name evidence="3" type="ORF">BRADI_3g36906v3</name>
</gene>
<dbReference type="EMBL" id="CM000882">
    <property type="protein sequence ID" value="PNT68190.1"/>
    <property type="molecule type" value="Genomic_DNA"/>
</dbReference>